<dbReference type="InterPro" id="IPR012001">
    <property type="entry name" value="Thiamin_PyroP_enz_TPP-bd_dom"/>
</dbReference>
<comment type="pathway">
    <text evidence="1 12">Amino-acid biosynthesis; L-isoleucine biosynthesis; L-isoleucine from 2-oxobutanoate: step 1/4.</text>
</comment>
<evidence type="ECO:0000256" key="12">
    <source>
        <dbReference type="RuleBase" id="RU003591"/>
    </source>
</evidence>
<dbReference type="GO" id="GO:0009097">
    <property type="term" value="P:isoleucine biosynthetic process"/>
    <property type="evidence" value="ECO:0007669"/>
    <property type="project" value="UniProtKB-UniPathway"/>
</dbReference>
<dbReference type="InterPro" id="IPR045229">
    <property type="entry name" value="TPP_enz"/>
</dbReference>
<accession>A0A173ZWT4</accession>
<keyword evidence="9 12" id="KW-0786">Thiamine pyrophosphate</keyword>
<keyword evidence="8 12" id="KW-0460">Magnesium</keyword>
<dbReference type="InterPro" id="IPR012846">
    <property type="entry name" value="Acetolactate_synth_lsu"/>
</dbReference>
<proteinExistence type="inferred from homology"/>
<dbReference type="Pfam" id="PF02775">
    <property type="entry name" value="TPP_enzyme_C"/>
    <property type="match status" value="1"/>
</dbReference>
<dbReference type="FunFam" id="3.40.50.1220:FF:000008">
    <property type="entry name" value="Acetolactate synthase"/>
    <property type="match status" value="1"/>
</dbReference>
<feature type="domain" description="Thiamine pyrophosphate enzyme N-terminal TPP-binding" evidence="15">
    <location>
        <begin position="6"/>
        <end position="120"/>
    </location>
</feature>
<dbReference type="NCBIfam" id="TIGR00118">
    <property type="entry name" value="acolac_lg"/>
    <property type="match status" value="1"/>
</dbReference>
<dbReference type="EMBL" id="BSCI01000006">
    <property type="protein sequence ID" value="GLG86669.1"/>
    <property type="molecule type" value="Genomic_DNA"/>
</dbReference>
<dbReference type="InterPro" id="IPR039368">
    <property type="entry name" value="AHAS_TPP"/>
</dbReference>
<dbReference type="RefSeq" id="WP_055156798.1">
    <property type="nucleotide sequence ID" value="NZ_BSCI01000006.1"/>
</dbReference>
<evidence type="ECO:0000256" key="6">
    <source>
        <dbReference type="ARBA" id="ARBA00022679"/>
    </source>
</evidence>
<keyword evidence="10 12" id="KW-0100">Branched-chain amino acid biosynthesis</keyword>
<dbReference type="Proteomes" id="UP000095362">
    <property type="component" value="Unassembled WGS sequence"/>
</dbReference>
<evidence type="ECO:0000313" key="22">
    <source>
        <dbReference type="Proteomes" id="UP000286595"/>
    </source>
</evidence>
<comment type="catalytic activity">
    <reaction evidence="11 12">
        <text>2 pyruvate + H(+) = (2S)-2-acetolactate + CO2</text>
        <dbReference type="Rhea" id="RHEA:25249"/>
        <dbReference type="ChEBI" id="CHEBI:15361"/>
        <dbReference type="ChEBI" id="CHEBI:15378"/>
        <dbReference type="ChEBI" id="CHEBI:16526"/>
        <dbReference type="ChEBI" id="CHEBI:58476"/>
        <dbReference type="EC" id="2.2.1.6"/>
    </reaction>
</comment>
<feature type="domain" description="Thiamine pyrophosphate enzyme central" evidence="13">
    <location>
        <begin position="194"/>
        <end position="329"/>
    </location>
</feature>
<evidence type="ECO:0000259" key="15">
    <source>
        <dbReference type="Pfam" id="PF02776"/>
    </source>
</evidence>
<keyword evidence="7 12" id="KW-0479">Metal-binding</keyword>
<dbReference type="AlphaFoldDB" id="A0A173ZWT4"/>
<evidence type="ECO:0000256" key="8">
    <source>
        <dbReference type="ARBA" id="ARBA00022842"/>
    </source>
</evidence>
<dbReference type="GO" id="GO:0005948">
    <property type="term" value="C:acetolactate synthase complex"/>
    <property type="evidence" value="ECO:0007669"/>
    <property type="project" value="TreeGrafter"/>
</dbReference>
<comment type="similarity">
    <text evidence="3 12">Belongs to the TPP enzyme family.</text>
</comment>
<evidence type="ECO:0000313" key="19">
    <source>
        <dbReference type="EMBL" id="RHG60428.1"/>
    </source>
</evidence>
<evidence type="ECO:0000259" key="14">
    <source>
        <dbReference type="Pfam" id="PF02775"/>
    </source>
</evidence>
<dbReference type="PANTHER" id="PTHR18968:SF13">
    <property type="entry name" value="ACETOLACTATE SYNTHASE CATALYTIC SUBUNIT, MITOCHONDRIAL"/>
    <property type="match status" value="1"/>
</dbReference>
<dbReference type="EC" id="2.2.1.6" evidence="4 12"/>
<evidence type="ECO:0000256" key="7">
    <source>
        <dbReference type="ARBA" id="ARBA00022723"/>
    </source>
</evidence>
<evidence type="ECO:0000256" key="5">
    <source>
        <dbReference type="ARBA" id="ARBA00022605"/>
    </source>
</evidence>
<dbReference type="PaxDb" id="410072-ERS852525_02445"/>
<dbReference type="STRING" id="410072.ERS852525_02445"/>
<keyword evidence="6 12" id="KW-0808">Transferase</keyword>
<dbReference type="GO" id="GO:0030976">
    <property type="term" value="F:thiamine pyrophosphate binding"/>
    <property type="evidence" value="ECO:0007669"/>
    <property type="project" value="UniProtKB-UniRule"/>
</dbReference>
<dbReference type="Gene3D" id="3.40.50.970">
    <property type="match status" value="2"/>
</dbReference>
<dbReference type="GO" id="GO:0000287">
    <property type="term" value="F:magnesium ion binding"/>
    <property type="evidence" value="ECO:0007669"/>
    <property type="project" value="UniProtKB-UniRule"/>
</dbReference>
<evidence type="ECO:0000313" key="18">
    <source>
        <dbReference type="EMBL" id="GLG86669.1"/>
    </source>
</evidence>
<evidence type="ECO:0000256" key="1">
    <source>
        <dbReference type="ARBA" id="ARBA00004974"/>
    </source>
</evidence>
<evidence type="ECO:0000256" key="2">
    <source>
        <dbReference type="ARBA" id="ARBA00005025"/>
    </source>
</evidence>
<dbReference type="GO" id="GO:0009099">
    <property type="term" value="P:L-valine biosynthetic process"/>
    <property type="evidence" value="ECO:0007669"/>
    <property type="project" value="UniProtKB-UniPathway"/>
</dbReference>
<evidence type="ECO:0000313" key="17">
    <source>
        <dbReference type="EMBL" id="CUO17196.1"/>
    </source>
</evidence>
<comment type="cofactor">
    <cofactor evidence="12">
        <name>Mg(2+)</name>
        <dbReference type="ChEBI" id="CHEBI:18420"/>
    </cofactor>
    <text evidence="12">Binds 1 Mg(2+) ion per subunit.</text>
</comment>
<reference evidence="18" key="4">
    <citation type="submission" date="2022-11" db="EMBL/GenBank/DDBJ databases">
        <title>Draft genome sequence of Coprococcus comes strain 31264.</title>
        <authorList>
            <person name="Hisatomi A."/>
            <person name="Ohkuma M."/>
            <person name="Sakamoto M."/>
        </authorList>
    </citation>
    <scope>NUCLEOTIDE SEQUENCE</scope>
    <source>
        <strain evidence="18">JCM 31264</strain>
    </source>
</reference>
<name>A0A173ZWT4_9FIRM</name>
<dbReference type="GO" id="GO:0003984">
    <property type="term" value="F:acetolactate synthase activity"/>
    <property type="evidence" value="ECO:0007669"/>
    <property type="project" value="UniProtKB-EC"/>
</dbReference>
<reference evidence="18" key="3">
    <citation type="submission" date="2022-09" db="EMBL/GenBank/DDBJ databases">
        <title>Draft genome sequence of Coprococcus comes strain 31264.</title>
        <authorList>
            <person name="Atsushi H."/>
            <person name="Moriya O."/>
            <person name="Mitsuo S."/>
        </authorList>
    </citation>
    <scope>NUCLEOTIDE SEQUENCE</scope>
    <source>
        <strain evidence="18">JCM 31264</strain>
    </source>
</reference>
<feature type="domain" description="Thiamine pyrophosphate enzyme TPP-binding" evidence="14">
    <location>
        <begin position="387"/>
        <end position="551"/>
    </location>
</feature>
<reference evidence="20 21" key="1">
    <citation type="submission" date="2015-09" db="EMBL/GenBank/DDBJ databases">
        <authorList>
            <consortium name="Pathogen Informatics"/>
        </authorList>
    </citation>
    <scope>NUCLEOTIDE SEQUENCE [LARGE SCALE GENOMIC DNA]</scope>
    <source>
        <strain evidence="17 20">2789STDY5834866</strain>
        <strain evidence="16 21">2789STDY5834962</strain>
    </source>
</reference>
<dbReference type="UniPathway" id="UPA00049">
    <property type="reaction ID" value="UER00059"/>
</dbReference>
<sequence>MKKISGNKLLVKALKEEGVDILFGYPGACTIDISDEIYKQDYTKVVLPRHEQALVHAADAYARSTGKVGVCLVTSGPGATNLVTGIATANYDSVPLVCFTGQVARHLIGNDAFQEVDIVGITRSITKYGVTVRKREDLGRIIKEAFYIARSGRPGPVLVDLPKDVMAELGSPNYPETVNIRGYKPSTGVHIGQLKRAVKMLGKAKKPLFLAGGGVNIAGANKAFTELVERTQIPVVTTIMGRGAIPTTHPLFIGNLGMHGAYASNMAVEECDLLFSIGTRFNDRITGKLHAFAPKATIVHIDIDTSSISRNIQVDIPIVADAKEAIEKLLEYVEPMEKKESWVEQIEGWKEEHPLRMKPKGDQMQAQDILETINEVFKEDDKIVVTDVGQHQMFTSQYLEVNEKTRLYMSGGLGTMGYGFPGAVGAQIGNPDSTVIAISGDGGMQMNIQEFATAVLEELPLILCVFNNTYLGMVRQWQKLFYGKRYSMTDLRAGAATRRGEEHPPKYTPDFVKLAESYGAKGIRVTEKSEMKAAFEQAKANRALKVPTLIEFMLDPEVQVYPMVRPGGTLEDLLMD</sequence>
<dbReference type="PROSITE" id="PS00187">
    <property type="entry name" value="TPP_ENZYMES"/>
    <property type="match status" value="1"/>
</dbReference>
<evidence type="ECO:0000313" key="21">
    <source>
        <dbReference type="Proteomes" id="UP000095727"/>
    </source>
</evidence>
<dbReference type="Gene3D" id="3.40.50.1220">
    <property type="entry name" value="TPP-binding domain"/>
    <property type="match status" value="1"/>
</dbReference>
<dbReference type="Proteomes" id="UP001145109">
    <property type="component" value="Unassembled WGS sequence"/>
</dbReference>
<dbReference type="InterPro" id="IPR000399">
    <property type="entry name" value="TPP-bd_CS"/>
</dbReference>
<dbReference type="Proteomes" id="UP000286595">
    <property type="component" value="Unassembled WGS sequence"/>
</dbReference>
<dbReference type="PANTHER" id="PTHR18968">
    <property type="entry name" value="THIAMINE PYROPHOSPHATE ENZYMES"/>
    <property type="match status" value="1"/>
</dbReference>
<evidence type="ECO:0000256" key="11">
    <source>
        <dbReference type="ARBA" id="ARBA00048670"/>
    </source>
</evidence>
<evidence type="ECO:0000256" key="3">
    <source>
        <dbReference type="ARBA" id="ARBA00007812"/>
    </source>
</evidence>
<evidence type="ECO:0000256" key="9">
    <source>
        <dbReference type="ARBA" id="ARBA00023052"/>
    </source>
</evidence>
<dbReference type="InterPro" id="IPR029061">
    <property type="entry name" value="THDP-binding"/>
</dbReference>
<dbReference type="UniPathway" id="UPA00047">
    <property type="reaction ID" value="UER00055"/>
</dbReference>
<dbReference type="InterPro" id="IPR029035">
    <property type="entry name" value="DHS-like_NAD/FAD-binding_dom"/>
</dbReference>
<dbReference type="GO" id="GO:0050660">
    <property type="term" value="F:flavin adenine dinucleotide binding"/>
    <property type="evidence" value="ECO:0007669"/>
    <property type="project" value="InterPro"/>
</dbReference>
<keyword evidence="5 12" id="KW-0028">Amino-acid biosynthesis</keyword>
<evidence type="ECO:0000313" key="16">
    <source>
        <dbReference type="EMBL" id="CUM95279.1"/>
    </source>
</evidence>
<dbReference type="FunFam" id="3.40.50.970:FF:000007">
    <property type="entry name" value="Acetolactate synthase"/>
    <property type="match status" value="1"/>
</dbReference>
<dbReference type="InterPro" id="IPR011766">
    <property type="entry name" value="TPP_enzyme_TPP-bd"/>
</dbReference>
<dbReference type="Pfam" id="PF02776">
    <property type="entry name" value="TPP_enzyme_N"/>
    <property type="match status" value="1"/>
</dbReference>
<gene>
    <name evidence="19" type="primary">ilvB</name>
    <name evidence="16" type="synonym">ilvI</name>
    <name evidence="18" type="ORF">comes_12140</name>
    <name evidence="19" type="ORF">DW252_08685</name>
    <name evidence="17" type="ORF">ERS852481_01514</name>
    <name evidence="16" type="ORF">ERS852574_01779</name>
</gene>
<dbReference type="CDD" id="cd07035">
    <property type="entry name" value="TPP_PYR_POX_like"/>
    <property type="match status" value="1"/>
</dbReference>
<dbReference type="EMBL" id="CYZK01000008">
    <property type="protein sequence ID" value="CUO17196.1"/>
    <property type="molecule type" value="Genomic_DNA"/>
</dbReference>
<organism evidence="19 22">
    <name type="scientific">Coprococcus comes</name>
    <dbReference type="NCBI Taxonomy" id="410072"/>
    <lineage>
        <taxon>Bacteria</taxon>
        <taxon>Bacillati</taxon>
        <taxon>Bacillota</taxon>
        <taxon>Clostridia</taxon>
        <taxon>Lachnospirales</taxon>
        <taxon>Lachnospiraceae</taxon>
        <taxon>Coprococcus</taxon>
    </lineage>
</organism>
<dbReference type="OrthoDB" id="4494979at2"/>
<dbReference type="EMBL" id="QRIM01000008">
    <property type="protein sequence ID" value="RHG60428.1"/>
    <property type="molecule type" value="Genomic_DNA"/>
</dbReference>
<dbReference type="SUPFAM" id="SSF52518">
    <property type="entry name" value="Thiamin diphosphate-binding fold (THDP-binding)"/>
    <property type="match status" value="2"/>
</dbReference>
<evidence type="ECO:0000256" key="10">
    <source>
        <dbReference type="ARBA" id="ARBA00023304"/>
    </source>
</evidence>
<dbReference type="Pfam" id="PF00205">
    <property type="entry name" value="TPP_enzyme_M"/>
    <property type="match status" value="1"/>
</dbReference>
<dbReference type="SUPFAM" id="SSF52467">
    <property type="entry name" value="DHS-like NAD/FAD-binding domain"/>
    <property type="match status" value="1"/>
</dbReference>
<dbReference type="Proteomes" id="UP000095727">
    <property type="component" value="Unassembled WGS sequence"/>
</dbReference>
<comment type="cofactor">
    <cofactor evidence="12">
        <name>thiamine diphosphate</name>
        <dbReference type="ChEBI" id="CHEBI:58937"/>
    </cofactor>
    <text evidence="12">Binds 1 thiamine pyrophosphate per subunit.</text>
</comment>
<reference evidence="19 22" key="2">
    <citation type="submission" date="2018-08" db="EMBL/GenBank/DDBJ databases">
        <title>A genome reference for cultivated species of the human gut microbiota.</title>
        <authorList>
            <person name="Zou Y."/>
            <person name="Xue W."/>
            <person name="Luo G."/>
        </authorList>
    </citation>
    <scope>NUCLEOTIDE SEQUENCE [LARGE SCALE GENOMIC DNA]</scope>
    <source>
        <strain evidence="19 22">AM22-12LB</strain>
    </source>
</reference>
<evidence type="ECO:0000313" key="20">
    <source>
        <dbReference type="Proteomes" id="UP000095362"/>
    </source>
</evidence>
<protein>
    <recommendedName>
        <fullName evidence="4 12">Acetolactate synthase</fullName>
        <ecNumber evidence="4 12">2.2.1.6</ecNumber>
    </recommendedName>
</protein>
<comment type="pathway">
    <text evidence="2 12">Amino-acid biosynthesis; L-valine biosynthesis; L-valine from pyruvate: step 1/4.</text>
</comment>
<dbReference type="InterPro" id="IPR012000">
    <property type="entry name" value="Thiamin_PyroP_enz_cen_dom"/>
</dbReference>
<dbReference type="CDD" id="cd02015">
    <property type="entry name" value="TPP_AHAS"/>
    <property type="match status" value="1"/>
</dbReference>
<evidence type="ECO:0000259" key="13">
    <source>
        <dbReference type="Pfam" id="PF00205"/>
    </source>
</evidence>
<dbReference type="EMBL" id="CYXR01000011">
    <property type="protein sequence ID" value="CUM95279.1"/>
    <property type="molecule type" value="Genomic_DNA"/>
</dbReference>
<evidence type="ECO:0000256" key="4">
    <source>
        <dbReference type="ARBA" id="ARBA00013145"/>
    </source>
</evidence>